<organism evidence="1 2">
    <name type="scientific">Streptomyces buecherae</name>
    <dbReference type="NCBI Taxonomy" id="2763006"/>
    <lineage>
        <taxon>Bacteria</taxon>
        <taxon>Bacillati</taxon>
        <taxon>Actinomycetota</taxon>
        <taxon>Actinomycetes</taxon>
        <taxon>Kitasatosporales</taxon>
        <taxon>Streptomycetaceae</taxon>
        <taxon>Streptomyces</taxon>
    </lineage>
</organism>
<sequence length="129" mass="14284">MNSAYGRCYDPAGARYGIPTYPWRLAPDGYLTRRQLRARGLRPGGQPVAAQIMRRSRRRKSGVAIAYLYRVDLARPVRPMTPGRARALAAAMLARRTCPQCQRDAGYCIPRSLGACVTCAYPDTYTTAA</sequence>
<reference evidence="1 2" key="1">
    <citation type="submission" date="2020-06" db="EMBL/GenBank/DDBJ databases">
        <title>Genome mining for natural products.</title>
        <authorList>
            <person name="Zhang B."/>
            <person name="Shi J."/>
            <person name="Ge H."/>
        </authorList>
    </citation>
    <scope>NUCLEOTIDE SEQUENCE [LARGE SCALE GENOMIC DNA]</scope>
    <source>
        <strain evidence="1 2">NA00687</strain>
    </source>
</reference>
<dbReference type="InterPro" id="IPR048142">
    <property type="entry name" value="QRL_CxxC_CxxC"/>
</dbReference>
<gene>
    <name evidence="1" type="ORF">HUT08_17030</name>
</gene>
<dbReference type="NCBIfam" id="NF041638">
    <property type="entry name" value="QRL_CxxC_CxxC"/>
    <property type="match status" value="1"/>
</dbReference>
<accession>A0A7H8N900</accession>
<name>A0A7H8N900_9ACTN</name>
<proteinExistence type="predicted"/>
<evidence type="ECO:0000313" key="1">
    <source>
        <dbReference type="EMBL" id="QKW50955.1"/>
    </source>
</evidence>
<evidence type="ECO:0000313" key="2">
    <source>
        <dbReference type="Proteomes" id="UP000509303"/>
    </source>
</evidence>
<dbReference type="Proteomes" id="UP000509303">
    <property type="component" value="Chromosome"/>
</dbReference>
<keyword evidence="2" id="KW-1185">Reference proteome</keyword>
<dbReference type="AlphaFoldDB" id="A0A7H8N900"/>
<dbReference type="EMBL" id="CP054929">
    <property type="protein sequence ID" value="QKW50955.1"/>
    <property type="molecule type" value="Genomic_DNA"/>
</dbReference>
<dbReference type="RefSeq" id="WP_176162679.1">
    <property type="nucleotide sequence ID" value="NZ_CP054929.1"/>
</dbReference>
<protein>
    <submittedName>
        <fullName evidence="1">Uncharacterized protein</fullName>
    </submittedName>
</protein>